<dbReference type="AlphaFoldDB" id="A0A9P8VK24"/>
<keyword evidence="4" id="KW-0067">ATP-binding</keyword>
<gene>
    <name evidence="7" type="ORF">F5X68DRAFT_257832</name>
</gene>
<dbReference type="Proteomes" id="UP000770015">
    <property type="component" value="Unassembled WGS sequence"/>
</dbReference>
<feature type="region of interest" description="Disordered" evidence="5">
    <location>
        <begin position="17"/>
        <end position="51"/>
    </location>
</feature>
<evidence type="ECO:0000256" key="2">
    <source>
        <dbReference type="ARBA" id="ARBA00022801"/>
    </source>
</evidence>
<dbReference type="InterPro" id="IPR027417">
    <property type="entry name" value="P-loop_NTPase"/>
</dbReference>
<dbReference type="Pfam" id="PF13087">
    <property type="entry name" value="AAA_12"/>
    <property type="match status" value="1"/>
</dbReference>
<dbReference type="GO" id="GO:0043139">
    <property type="term" value="F:5'-3' DNA helicase activity"/>
    <property type="evidence" value="ECO:0007669"/>
    <property type="project" value="TreeGrafter"/>
</dbReference>
<keyword evidence="3" id="KW-0347">Helicase</keyword>
<dbReference type="GO" id="GO:0016787">
    <property type="term" value="F:hydrolase activity"/>
    <property type="evidence" value="ECO:0007669"/>
    <property type="project" value="UniProtKB-KW"/>
</dbReference>
<feature type="compositionally biased region" description="Basic and acidic residues" evidence="5">
    <location>
        <begin position="594"/>
        <end position="604"/>
    </location>
</feature>
<dbReference type="InterPro" id="IPR041679">
    <property type="entry name" value="DNA2/NAM7-like_C"/>
</dbReference>
<proteinExistence type="predicted"/>
<evidence type="ECO:0000256" key="5">
    <source>
        <dbReference type="SAM" id="MobiDB-lite"/>
    </source>
</evidence>
<keyword evidence="1" id="KW-0547">Nucleotide-binding</keyword>
<evidence type="ECO:0000256" key="4">
    <source>
        <dbReference type="ARBA" id="ARBA00022840"/>
    </source>
</evidence>
<dbReference type="Gene3D" id="3.40.50.300">
    <property type="entry name" value="P-loop containing nucleotide triphosphate hydrolases"/>
    <property type="match status" value="2"/>
</dbReference>
<dbReference type="OrthoDB" id="6513042at2759"/>
<dbReference type="GO" id="GO:0005524">
    <property type="term" value="F:ATP binding"/>
    <property type="evidence" value="ECO:0007669"/>
    <property type="project" value="UniProtKB-KW"/>
</dbReference>
<evidence type="ECO:0000313" key="7">
    <source>
        <dbReference type="EMBL" id="KAH6695094.1"/>
    </source>
</evidence>
<dbReference type="InterPro" id="IPR050534">
    <property type="entry name" value="Coronavir_polyprotein_1ab"/>
</dbReference>
<evidence type="ECO:0000256" key="1">
    <source>
        <dbReference type="ARBA" id="ARBA00022741"/>
    </source>
</evidence>
<protein>
    <submittedName>
        <fullName evidence="7">P-loop containing nucleoside triphosphate hydrolase protein</fullName>
    </submittedName>
</protein>
<dbReference type="PANTHER" id="PTHR43788:SF8">
    <property type="entry name" value="DNA-BINDING PROTEIN SMUBP-2"/>
    <property type="match status" value="1"/>
</dbReference>
<evidence type="ECO:0000256" key="3">
    <source>
        <dbReference type="ARBA" id="ARBA00022806"/>
    </source>
</evidence>
<dbReference type="SUPFAM" id="SSF52540">
    <property type="entry name" value="P-loop containing nucleoside triphosphate hydrolases"/>
    <property type="match status" value="1"/>
</dbReference>
<evidence type="ECO:0000259" key="6">
    <source>
        <dbReference type="Pfam" id="PF13087"/>
    </source>
</evidence>
<dbReference type="EMBL" id="JAGSXJ010000002">
    <property type="protein sequence ID" value="KAH6695094.1"/>
    <property type="molecule type" value="Genomic_DNA"/>
</dbReference>
<sequence length="616" mass="68136">MAGGAVHRVIASYLTAPFPHQQETTGGASQRANTSTTPLAAPEPPTQPVDAPALTDATTAIEDGLTNLNIARPPFRRLPTMNFLDVENTTYLDHILSLVLPQDWERLKNHLRDRTLGLGLITAGAGFGKTELLALAALVMQARLGCIVGTAPSNIAVDNFAERIHSKTSQVARELNERRGNGELTHRRLVVGYKMQYEIEAFTAILANPAVADRVAWTPRTKWGVKPRWNMSLSVTYWLLRVVRSPLTQPLRDEDAEAMLTLRDTVDKSDELRLLRDLATRRIDFNEFLAQNTADLLSHIRQLAHDVVEAADFLCQACNDPTLSAYGAILCHLIMAGDPKQLPPTVLTKQERDKDGYFINRHAQDGEISTLEFFQNSGWPVFTMHVQLRMARGLFDIVAKMIYPDLPITYGDQCAINLPRFEAGVKLEQFIMDRFKNDPKHYPLTGSRSSEELVVIALDFVTDFVQSTGTEPQTIQILAPYAANVELINERKDSPAQKDIVVVVMGTNFEVGPGFTAEPRRLNVLLTRAISGLVIVGDLANTDQVPVGKGKGKIAVENLQGETVVIHATTLFGVQKMLEDSGRVATVFLRGARDPARPEEKPDGRGVCQRKGKTWL</sequence>
<accession>A0A9P8VK24</accession>
<name>A0A9P8VK24_9PEZI</name>
<comment type="caution">
    <text evidence="7">The sequence shown here is derived from an EMBL/GenBank/DDBJ whole genome shotgun (WGS) entry which is preliminary data.</text>
</comment>
<feature type="domain" description="DNA2/NAM7 helicase-like C-terminal" evidence="6">
    <location>
        <begin position="369"/>
        <end position="538"/>
    </location>
</feature>
<feature type="compositionally biased region" description="Polar residues" evidence="5">
    <location>
        <begin position="21"/>
        <end position="38"/>
    </location>
</feature>
<keyword evidence="8" id="KW-1185">Reference proteome</keyword>
<dbReference type="PANTHER" id="PTHR43788">
    <property type="entry name" value="DNA2/NAM7 HELICASE FAMILY MEMBER"/>
    <property type="match status" value="1"/>
</dbReference>
<keyword evidence="2 7" id="KW-0378">Hydrolase</keyword>
<reference evidence="7" key="1">
    <citation type="journal article" date="2021" name="Nat. Commun.">
        <title>Genetic determinants of endophytism in the Arabidopsis root mycobiome.</title>
        <authorList>
            <person name="Mesny F."/>
            <person name="Miyauchi S."/>
            <person name="Thiergart T."/>
            <person name="Pickel B."/>
            <person name="Atanasova L."/>
            <person name="Karlsson M."/>
            <person name="Huettel B."/>
            <person name="Barry K.W."/>
            <person name="Haridas S."/>
            <person name="Chen C."/>
            <person name="Bauer D."/>
            <person name="Andreopoulos W."/>
            <person name="Pangilinan J."/>
            <person name="LaButti K."/>
            <person name="Riley R."/>
            <person name="Lipzen A."/>
            <person name="Clum A."/>
            <person name="Drula E."/>
            <person name="Henrissat B."/>
            <person name="Kohler A."/>
            <person name="Grigoriev I.V."/>
            <person name="Martin F.M."/>
            <person name="Hacquard S."/>
        </authorList>
    </citation>
    <scope>NUCLEOTIDE SEQUENCE</scope>
    <source>
        <strain evidence="7">MPI-SDFR-AT-0117</strain>
    </source>
</reference>
<evidence type="ECO:0000313" key="8">
    <source>
        <dbReference type="Proteomes" id="UP000770015"/>
    </source>
</evidence>
<feature type="region of interest" description="Disordered" evidence="5">
    <location>
        <begin position="594"/>
        <end position="616"/>
    </location>
</feature>
<organism evidence="7 8">
    <name type="scientific">Plectosphaerella plurivora</name>
    <dbReference type="NCBI Taxonomy" id="936078"/>
    <lineage>
        <taxon>Eukaryota</taxon>
        <taxon>Fungi</taxon>
        <taxon>Dikarya</taxon>
        <taxon>Ascomycota</taxon>
        <taxon>Pezizomycotina</taxon>
        <taxon>Sordariomycetes</taxon>
        <taxon>Hypocreomycetidae</taxon>
        <taxon>Glomerellales</taxon>
        <taxon>Plectosphaerellaceae</taxon>
        <taxon>Plectosphaerella</taxon>
    </lineage>
</organism>